<dbReference type="EC" id="2.4.1.258" evidence="3"/>
<keyword evidence="5" id="KW-0808">Transferase</keyword>
<feature type="transmembrane region" description="Helical" evidence="11">
    <location>
        <begin position="222"/>
        <end position="239"/>
    </location>
</feature>
<dbReference type="CTD" id="10195"/>
<evidence type="ECO:0000256" key="6">
    <source>
        <dbReference type="ARBA" id="ARBA00022692"/>
    </source>
</evidence>
<evidence type="ECO:0000256" key="11">
    <source>
        <dbReference type="SAM" id="Phobius"/>
    </source>
</evidence>
<dbReference type="PANTHER" id="PTHR12646">
    <property type="entry name" value="NOT56 - RELATED"/>
    <property type="match status" value="1"/>
</dbReference>
<evidence type="ECO:0000256" key="2">
    <source>
        <dbReference type="ARBA" id="ARBA00004922"/>
    </source>
</evidence>
<keyword evidence="6 11" id="KW-0812">Transmembrane</keyword>
<reference evidence="12" key="2">
    <citation type="submission" date="2021-01" db="UniProtKB">
        <authorList>
            <consortium name="EnsemblMetazoa"/>
        </authorList>
    </citation>
    <scope>IDENTIFICATION</scope>
</reference>
<evidence type="ECO:0000313" key="12">
    <source>
        <dbReference type="EnsemblMetazoa" id="XP_030843102"/>
    </source>
</evidence>
<evidence type="ECO:0000256" key="9">
    <source>
        <dbReference type="ARBA" id="ARBA00023136"/>
    </source>
</evidence>
<feature type="transmembrane region" description="Helical" evidence="11">
    <location>
        <begin position="28"/>
        <end position="48"/>
    </location>
</feature>
<evidence type="ECO:0000313" key="13">
    <source>
        <dbReference type="Proteomes" id="UP000007110"/>
    </source>
</evidence>
<dbReference type="AlphaFoldDB" id="A0A7M7NZ34"/>
<organism evidence="12 13">
    <name type="scientific">Strongylocentrotus purpuratus</name>
    <name type="common">Purple sea urchin</name>
    <dbReference type="NCBI Taxonomy" id="7668"/>
    <lineage>
        <taxon>Eukaryota</taxon>
        <taxon>Metazoa</taxon>
        <taxon>Echinodermata</taxon>
        <taxon>Eleutherozoa</taxon>
        <taxon>Echinozoa</taxon>
        <taxon>Echinoidea</taxon>
        <taxon>Euechinoidea</taxon>
        <taxon>Echinacea</taxon>
        <taxon>Camarodonta</taxon>
        <taxon>Echinidea</taxon>
        <taxon>Strongylocentrotidae</taxon>
        <taxon>Strongylocentrotus</taxon>
    </lineage>
</organism>
<evidence type="ECO:0000256" key="10">
    <source>
        <dbReference type="ARBA" id="ARBA00049506"/>
    </source>
</evidence>
<dbReference type="OMA" id="DWETYMI"/>
<dbReference type="Pfam" id="PF05208">
    <property type="entry name" value="ALG3"/>
    <property type="match status" value="1"/>
</dbReference>
<feature type="transmembrane region" description="Helical" evidence="11">
    <location>
        <begin position="387"/>
        <end position="403"/>
    </location>
</feature>
<name>A0A7M7NZ34_STRPU</name>
<feature type="transmembrane region" description="Helical" evidence="11">
    <location>
        <begin position="187"/>
        <end position="210"/>
    </location>
</feature>
<dbReference type="InterPro" id="IPR007873">
    <property type="entry name" value="Glycosyltransferase_ALG3"/>
</dbReference>
<dbReference type="RefSeq" id="XP_030843102.1">
    <property type="nucleotide sequence ID" value="XM_030987242.1"/>
</dbReference>
<comment type="pathway">
    <text evidence="2">Protein modification; protein glycosylation.</text>
</comment>
<feature type="transmembrane region" description="Helical" evidence="11">
    <location>
        <begin position="113"/>
        <end position="130"/>
    </location>
</feature>
<evidence type="ECO:0000256" key="7">
    <source>
        <dbReference type="ARBA" id="ARBA00022824"/>
    </source>
</evidence>
<proteinExistence type="predicted"/>
<dbReference type="EnsemblMetazoa" id="XM_030987242">
    <property type="protein sequence ID" value="XP_030843102"/>
    <property type="gene ID" value="LOC576672"/>
</dbReference>
<dbReference type="PANTHER" id="PTHR12646:SF0">
    <property type="entry name" value="DOL-P-MAN:MAN(5)GLCNAC(2)-PP-DOL ALPHA-1,3-MANNOSYLTRANSFERASE"/>
    <property type="match status" value="1"/>
</dbReference>
<dbReference type="KEGG" id="spu:576672"/>
<keyword evidence="13" id="KW-1185">Reference proteome</keyword>
<evidence type="ECO:0000256" key="5">
    <source>
        <dbReference type="ARBA" id="ARBA00022679"/>
    </source>
</evidence>
<dbReference type="Proteomes" id="UP000007110">
    <property type="component" value="Unassembled WGS sequence"/>
</dbReference>
<comment type="subcellular location">
    <subcellularLocation>
        <location evidence="1">Endoplasmic reticulum membrane</location>
        <topology evidence="1">Multi-pass membrane protein</topology>
    </subcellularLocation>
</comment>
<keyword evidence="4" id="KW-0328">Glycosyltransferase</keyword>
<dbReference type="GO" id="GO:0005789">
    <property type="term" value="C:endoplasmic reticulum membrane"/>
    <property type="evidence" value="ECO:0007669"/>
    <property type="project" value="UniProtKB-SubCell"/>
</dbReference>
<feature type="transmembrane region" description="Helical" evidence="11">
    <location>
        <begin position="275"/>
        <end position="296"/>
    </location>
</feature>
<keyword evidence="7" id="KW-0256">Endoplasmic reticulum</keyword>
<protein>
    <recommendedName>
        <fullName evidence="3">dolichyl-P-Man:Man5GlcNAc2-PP-dolichol alpha-1,3-mannosyltransferase</fullName>
        <ecNumber evidence="3">2.4.1.258</ecNumber>
    </recommendedName>
</protein>
<accession>A0A7M7NZ34</accession>
<dbReference type="InParanoid" id="A0A7M7NZ34"/>
<feature type="transmembrane region" description="Helical" evidence="11">
    <location>
        <begin position="317"/>
        <end position="337"/>
    </location>
</feature>
<dbReference type="OrthoDB" id="20028at2759"/>
<keyword evidence="8 11" id="KW-1133">Transmembrane helix</keyword>
<sequence>MPPQNQPSEPARSRYDISIKSLLTDRKYLWFSATVLFITELFMNVTVIEKVKYTEIDWKAYMQEVEGVINGTYDYMELKGDTGPLVYPAGFVYIFMALYYATEAGTNIKLAQYIFMALYLMNLIMVFKIYMRTKKIPPYVFFFMCCASYRVHSIYVLRLFNDPVAMYFLYVAICLFMDRRWTIGCFFFSIAVSVKMNVLLFAPGLLILLLTQFGFWWTIPRLAVCALVQLGLAWPFLVANPEAYILRSFELSRQFFYKWTVNWRLIPEELFLNRYFQLSLVFLHLLVLFLFVVHRWNRRNGGIFALLKAPSLREKSVLNENYIVGTLFTSNFVGMVFSRTLHYQFYVWYFHTLPYLLWTTDYSDMIRLLILGVIELCWNTYPSTALSSGALHCCHLLILVGLWRNKEERRRAAARSQMTQDIKDE</sequence>
<evidence type="ECO:0000256" key="8">
    <source>
        <dbReference type="ARBA" id="ARBA00022989"/>
    </source>
</evidence>
<dbReference type="GeneID" id="576672"/>
<evidence type="ECO:0000256" key="4">
    <source>
        <dbReference type="ARBA" id="ARBA00022676"/>
    </source>
</evidence>
<comment type="catalytic activity">
    <reaction evidence="10">
        <text>an alpha-D-Man-(1-&gt;2)-alpha-D-Man-(1-&gt;2)-alpha-D-Man-(1-&gt;3)-[alpha-D-Man-(1-&gt;6)]-beta-D-Man-(1-&gt;4)-beta-D-GlcNAc-(1-&gt;4)-alpha-D-GlcNAc-diphospho-di-trans,poly-cis-dolichol + a di-trans,poly-cis-dolichyl beta-D-mannosyl phosphate = an alpha-D-Man-(1-&gt;2)-alpha-D-Man-(1-&gt;2)-alpha-D-Man-(1-&gt;3)-[alpha-D-Man-(1-&gt;3)-alpha-D-Man-(1-&gt;6)]-beta-D-Man-(1-&gt;4)-beta-D-GlcNAc-(1-&gt;4)-alpha-D-GlcNAc-diphospho-di-trans,poly-cis-dolichol + a di-trans,poly-cis-dolichyl phosphate + H(+)</text>
        <dbReference type="Rhea" id="RHEA:29527"/>
        <dbReference type="Rhea" id="RHEA-COMP:19498"/>
        <dbReference type="Rhea" id="RHEA-COMP:19501"/>
        <dbReference type="Rhea" id="RHEA-COMP:19516"/>
        <dbReference type="Rhea" id="RHEA-COMP:19517"/>
        <dbReference type="ChEBI" id="CHEBI:15378"/>
        <dbReference type="ChEBI" id="CHEBI:57683"/>
        <dbReference type="ChEBI" id="CHEBI:58211"/>
        <dbReference type="ChEBI" id="CHEBI:132515"/>
        <dbReference type="ChEBI" id="CHEBI:132516"/>
        <dbReference type="EC" id="2.4.1.258"/>
    </reaction>
    <physiologicalReaction direction="left-to-right" evidence="10">
        <dbReference type="Rhea" id="RHEA:29528"/>
    </physiologicalReaction>
</comment>
<evidence type="ECO:0000256" key="3">
    <source>
        <dbReference type="ARBA" id="ARBA00011964"/>
    </source>
</evidence>
<dbReference type="GO" id="GO:0052925">
    <property type="term" value="F:dol-P-Man:Man(5)GlcNAc(2)-PP-Dol alpha-1,3-mannosyltransferase activity"/>
    <property type="evidence" value="ECO:0000318"/>
    <property type="project" value="GO_Central"/>
</dbReference>
<evidence type="ECO:0000256" key="1">
    <source>
        <dbReference type="ARBA" id="ARBA00004477"/>
    </source>
</evidence>
<dbReference type="GO" id="GO:0005783">
    <property type="term" value="C:endoplasmic reticulum"/>
    <property type="evidence" value="ECO:0000318"/>
    <property type="project" value="GO_Central"/>
</dbReference>
<feature type="transmembrane region" description="Helical" evidence="11">
    <location>
        <begin position="85"/>
        <end position="101"/>
    </location>
</feature>
<reference evidence="13" key="1">
    <citation type="submission" date="2015-02" db="EMBL/GenBank/DDBJ databases">
        <title>Genome sequencing for Strongylocentrotus purpuratus.</title>
        <authorList>
            <person name="Murali S."/>
            <person name="Liu Y."/>
            <person name="Vee V."/>
            <person name="English A."/>
            <person name="Wang M."/>
            <person name="Skinner E."/>
            <person name="Han Y."/>
            <person name="Muzny D.M."/>
            <person name="Worley K.C."/>
            <person name="Gibbs R.A."/>
        </authorList>
    </citation>
    <scope>NUCLEOTIDE SEQUENCE</scope>
</reference>
<keyword evidence="9 11" id="KW-0472">Membrane</keyword>